<evidence type="ECO:0000259" key="1">
    <source>
        <dbReference type="Pfam" id="PF04471"/>
    </source>
</evidence>
<dbReference type="InterPro" id="IPR011335">
    <property type="entry name" value="Restrct_endonuc-II-like"/>
</dbReference>
<dbReference type="RefSeq" id="WP_189420805.1">
    <property type="nucleotide sequence ID" value="NZ_BMYZ01000004.1"/>
</dbReference>
<dbReference type="Proteomes" id="UP000619761">
    <property type="component" value="Unassembled WGS sequence"/>
</dbReference>
<gene>
    <name evidence="2" type="ORF">GCM10011613_33970</name>
</gene>
<dbReference type="SUPFAM" id="SSF52980">
    <property type="entry name" value="Restriction endonuclease-like"/>
    <property type="match status" value="1"/>
</dbReference>
<dbReference type="EMBL" id="BMYZ01000004">
    <property type="protein sequence ID" value="GGY86125.1"/>
    <property type="molecule type" value="Genomic_DNA"/>
</dbReference>
<dbReference type="Pfam" id="PF04471">
    <property type="entry name" value="Mrr_cat"/>
    <property type="match status" value="1"/>
</dbReference>
<dbReference type="InterPro" id="IPR007560">
    <property type="entry name" value="Restrct_endonuc_IV_Mrr"/>
</dbReference>
<sequence length="318" mass="36563">MRQDATDFEIFIARVHHLLEGTNATVIWNEKIPDPNNPSQDRQIDIAVRKDGLFNIIECRHRKKKQDVNWIEELIGRRTSLNASSITAVSSSGFTKLAIIKARAHGVILSEIKNVPEEFILNWTRGMDIVLSFFRYESYKLKLFTDEKSIHIMDHNEFKQKLLAGTYIHDFSPDNFDLDKFKEENFKCVSFKFERELSGIDIGGVSINAVHVEGDVYLETLALTMPSHLAYIEPDTDLNTSCVIIQKFNFGDTKIINSNNNIVLYLDLSKFNTPPYWKFSAFEMNAHRNNGEYFTLRNAEIPIPIMFADDVDLTILSS</sequence>
<comment type="caution">
    <text evidence="2">The sequence shown here is derived from an EMBL/GenBank/DDBJ whole genome shotgun (WGS) entry which is preliminary data.</text>
</comment>
<proteinExistence type="predicted"/>
<evidence type="ECO:0000313" key="3">
    <source>
        <dbReference type="Proteomes" id="UP000619761"/>
    </source>
</evidence>
<protein>
    <recommendedName>
        <fullName evidence="1">Restriction endonuclease type IV Mrr domain-containing protein</fullName>
    </recommendedName>
</protein>
<accession>A0ABQ3B9L2</accession>
<organism evidence="2 3">
    <name type="scientific">Cellvibrio zantedeschiae</name>
    <dbReference type="NCBI Taxonomy" id="1237077"/>
    <lineage>
        <taxon>Bacteria</taxon>
        <taxon>Pseudomonadati</taxon>
        <taxon>Pseudomonadota</taxon>
        <taxon>Gammaproteobacteria</taxon>
        <taxon>Cellvibrionales</taxon>
        <taxon>Cellvibrionaceae</taxon>
        <taxon>Cellvibrio</taxon>
    </lineage>
</organism>
<feature type="domain" description="Restriction endonuclease type IV Mrr" evidence="1">
    <location>
        <begin position="37"/>
        <end position="112"/>
    </location>
</feature>
<keyword evidence="3" id="KW-1185">Reference proteome</keyword>
<reference evidence="3" key="1">
    <citation type="journal article" date="2019" name="Int. J. Syst. Evol. Microbiol.">
        <title>The Global Catalogue of Microorganisms (GCM) 10K type strain sequencing project: providing services to taxonomists for standard genome sequencing and annotation.</title>
        <authorList>
            <consortium name="The Broad Institute Genomics Platform"/>
            <consortium name="The Broad Institute Genome Sequencing Center for Infectious Disease"/>
            <person name="Wu L."/>
            <person name="Ma J."/>
        </authorList>
    </citation>
    <scope>NUCLEOTIDE SEQUENCE [LARGE SCALE GENOMIC DNA]</scope>
    <source>
        <strain evidence="3">KCTC 32239</strain>
    </source>
</reference>
<name>A0ABQ3B9L2_9GAMM</name>
<evidence type="ECO:0000313" key="2">
    <source>
        <dbReference type="EMBL" id="GGY86125.1"/>
    </source>
</evidence>